<organism evidence="2 3">
    <name type="scientific">Meganyctiphanes norvegica</name>
    <name type="common">Northern krill</name>
    <name type="synonym">Thysanopoda norvegica</name>
    <dbReference type="NCBI Taxonomy" id="48144"/>
    <lineage>
        <taxon>Eukaryota</taxon>
        <taxon>Metazoa</taxon>
        <taxon>Ecdysozoa</taxon>
        <taxon>Arthropoda</taxon>
        <taxon>Crustacea</taxon>
        <taxon>Multicrustacea</taxon>
        <taxon>Malacostraca</taxon>
        <taxon>Eumalacostraca</taxon>
        <taxon>Eucarida</taxon>
        <taxon>Euphausiacea</taxon>
        <taxon>Euphausiidae</taxon>
        <taxon>Meganyctiphanes</taxon>
    </lineage>
</organism>
<accession>A0AAV2REV8</accession>
<protein>
    <submittedName>
        <fullName evidence="2">Uncharacterized protein</fullName>
    </submittedName>
</protein>
<proteinExistence type="predicted"/>
<name>A0AAV2REV8_MEGNR</name>
<feature type="transmembrane region" description="Helical" evidence="1">
    <location>
        <begin position="52"/>
        <end position="69"/>
    </location>
</feature>
<keyword evidence="1" id="KW-0472">Membrane</keyword>
<dbReference type="Proteomes" id="UP001497623">
    <property type="component" value="Unassembled WGS sequence"/>
</dbReference>
<reference evidence="2 3" key="1">
    <citation type="submission" date="2024-05" db="EMBL/GenBank/DDBJ databases">
        <authorList>
            <person name="Wallberg A."/>
        </authorList>
    </citation>
    <scope>NUCLEOTIDE SEQUENCE [LARGE SCALE GENOMIC DNA]</scope>
</reference>
<evidence type="ECO:0000313" key="3">
    <source>
        <dbReference type="Proteomes" id="UP001497623"/>
    </source>
</evidence>
<keyword evidence="1" id="KW-0812">Transmembrane</keyword>
<comment type="caution">
    <text evidence="2">The sequence shown here is derived from an EMBL/GenBank/DDBJ whole genome shotgun (WGS) entry which is preliminary data.</text>
</comment>
<feature type="transmembrane region" description="Helical" evidence="1">
    <location>
        <begin position="75"/>
        <end position="95"/>
    </location>
</feature>
<evidence type="ECO:0000313" key="2">
    <source>
        <dbReference type="EMBL" id="CAL4122602.1"/>
    </source>
</evidence>
<evidence type="ECO:0000256" key="1">
    <source>
        <dbReference type="SAM" id="Phobius"/>
    </source>
</evidence>
<dbReference type="EMBL" id="CAXKWB010020462">
    <property type="protein sequence ID" value="CAL4122602.1"/>
    <property type="molecule type" value="Genomic_DNA"/>
</dbReference>
<gene>
    <name evidence="2" type="ORF">MNOR_LOCUS23324</name>
</gene>
<keyword evidence="3" id="KW-1185">Reference proteome</keyword>
<dbReference type="AlphaFoldDB" id="A0AAV2REV8"/>
<keyword evidence="1" id="KW-1133">Transmembrane helix</keyword>
<sequence length="230" mass="25708">MTKPSNKSDEKREMLMIKREVNNCLSSTKVIKTCMKDHIKLMEEHQQIIKSVIRYILVGNFIGIGITLLSRSVSLSTFCVPAFILSSGITIGVYYKNADLKVKIERDLKRVQDLCNTIRRVIPQTKLEEAMIISNERGISLVQAYGSVHQGAPPAASNLEKSVLSKSTNTADDVEGMAKSLPGNIFAEMLNGLKYKGIDEANEVVKNLERGLVQLEIYKEDIETIISKYL</sequence>